<protein>
    <submittedName>
        <fullName evidence="1">Nucleic-acid-binding protein from mobile element jockey</fullName>
    </submittedName>
</protein>
<dbReference type="EMBL" id="BMAT01003751">
    <property type="protein sequence ID" value="GFR61691.1"/>
    <property type="molecule type" value="Genomic_DNA"/>
</dbReference>
<proteinExistence type="predicted"/>
<gene>
    <name evidence="1" type="ORF">ElyMa_001853800</name>
</gene>
<evidence type="ECO:0000313" key="1">
    <source>
        <dbReference type="EMBL" id="GFR61691.1"/>
    </source>
</evidence>
<accession>A0AAV4EME8</accession>
<keyword evidence="2" id="KW-1185">Reference proteome</keyword>
<reference evidence="1 2" key="1">
    <citation type="journal article" date="2021" name="Elife">
        <title>Chloroplast acquisition without the gene transfer in kleptoplastic sea slugs, Plakobranchus ocellatus.</title>
        <authorList>
            <person name="Maeda T."/>
            <person name="Takahashi S."/>
            <person name="Yoshida T."/>
            <person name="Shimamura S."/>
            <person name="Takaki Y."/>
            <person name="Nagai Y."/>
            <person name="Toyoda A."/>
            <person name="Suzuki Y."/>
            <person name="Arimoto A."/>
            <person name="Ishii H."/>
            <person name="Satoh N."/>
            <person name="Nishiyama T."/>
            <person name="Hasebe M."/>
            <person name="Maruyama T."/>
            <person name="Minagawa J."/>
            <person name="Obokata J."/>
            <person name="Shigenobu S."/>
        </authorList>
    </citation>
    <scope>NUCLEOTIDE SEQUENCE [LARGE SCALE GENOMIC DNA]</scope>
</reference>
<dbReference type="Proteomes" id="UP000762676">
    <property type="component" value="Unassembled WGS sequence"/>
</dbReference>
<name>A0AAV4EME8_9GAST</name>
<comment type="caution">
    <text evidence="1">The sequence shown here is derived from an EMBL/GenBank/DDBJ whole genome shotgun (WGS) entry which is preliminary data.</text>
</comment>
<sequence>MVSGLTISSKLIYLDLSTKYRHGREKCRGEDPICGRCGKVGLAAESCKNDPLCVHCRGDCAASDKVCPMYAEEQAILRYQAYNRGIFQQAKAAVVLEVAKGVRPRTFVKVARKLERAHLCPC</sequence>
<organism evidence="1 2">
    <name type="scientific">Elysia marginata</name>
    <dbReference type="NCBI Taxonomy" id="1093978"/>
    <lineage>
        <taxon>Eukaryota</taxon>
        <taxon>Metazoa</taxon>
        <taxon>Spiralia</taxon>
        <taxon>Lophotrochozoa</taxon>
        <taxon>Mollusca</taxon>
        <taxon>Gastropoda</taxon>
        <taxon>Heterobranchia</taxon>
        <taxon>Euthyneura</taxon>
        <taxon>Panpulmonata</taxon>
        <taxon>Sacoglossa</taxon>
        <taxon>Placobranchoidea</taxon>
        <taxon>Plakobranchidae</taxon>
        <taxon>Elysia</taxon>
    </lineage>
</organism>
<evidence type="ECO:0000313" key="2">
    <source>
        <dbReference type="Proteomes" id="UP000762676"/>
    </source>
</evidence>
<dbReference type="AlphaFoldDB" id="A0AAV4EME8"/>